<evidence type="ECO:0000259" key="2">
    <source>
        <dbReference type="Pfam" id="PF12697"/>
    </source>
</evidence>
<proteinExistence type="predicted"/>
<name>A0ABW2K216_9BACI</name>
<dbReference type="Proteomes" id="UP001596494">
    <property type="component" value="Unassembled WGS sequence"/>
</dbReference>
<evidence type="ECO:0000313" key="4">
    <source>
        <dbReference type="Proteomes" id="UP001596494"/>
    </source>
</evidence>
<gene>
    <name evidence="3" type="ORF">ACFQMN_03895</name>
</gene>
<evidence type="ECO:0000256" key="1">
    <source>
        <dbReference type="SAM" id="Coils"/>
    </source>
</evidence>
<dbReference type="InterPro" id="IPR029058">
    <property type="entry name" value="AB_hydrolase_fold"/>
</dbReference>
<dbReference type="Gene3D" id="3.40.50.1820">
    <property type="entry name" value="alpha/beta hydrolase"/>
    <property type="match status" value="1"/>
</dbReference>
<dbReference type="GO" id="GO:0016787">
    <property type="term" value="F:hydrolase activity"/>
    <property type="evidence" value="ECO:0007669"/>
    <property type="project" value="UniProtKB-KW"/>
</dbReference>
<keyword evidence="3" id="KW-0378">Hydrolase</keyword>
<feature type="coiled-coil region" evidence="1">
    <location>
        <begin position="124"/>
        <end position="151"/>
    </location>
</feature>
<keyword evidence="4" id="KW-1185">Reference proteome</keyword>
<organism evidence="3 4">
    <name type="scientific">Halobacillus campisalis</name>
    <dbReference type="NCBI Taxonomy" id="435909"/>
    <lineage>
        <taxon>Bacteria</taxon>
        <taxon>Bacillati</taxon>
        <taxon>Bacillota</taxon>
        <taxon>Bacilli</taxon>
        <taxon>Bacillales</taxon>
        <taxon>Bacillaceae</taxon>
        <taxon>Halobacillus</taxon>
    </lineage>
</organism>
<reference evidence="4" key="1">
    <citation type="journal article" date="2019" name="Int. J. Syst. Evol. Microbiol.">
        <title>The Global Catalogue of Microorganisms (GCM) 10K type strain sequencing project: providing services to taxonomists for standard genome sequencing and annotation.</title>
        <authorList>
            <consortium name="The Broad Institute Genomics Platform"/>
            <consortium name="The Broad Institute Genome Sequencing Center for Infectious Disease"/>
            <person name="Wu L."/>
            <person name="Ma J."/>
        </authorList>
    </citation>
    <scope>NUCLEOTIDE SEQUENCE [LARGE SCALE GENOMIC DNA]</scope>
    <source>
        <strain evidence="4">CCUG 73951</strain>
    </source>
</reference>
<sequence>MKTTQSKDGTTLAYDVYGNGPPLIYITGASCHRSFKPIVRDAKIFASEFTVYNYDRRGRGDSGDTLPYSIEREIEDIEAMIDAAGGKAHLYGHSSGAVIALEAALRLGNKVQKVTMYDAPYVRGEKEKAEYKQLSQKIHKLLENEKNSEAMLTFLKGIGMPKIFVLLLPLFPGWRTTKALAPTLAYDITLTQDMPPVERATQISIPMQIIVGEKSPASINDVGRQLTKAIPNARFVQLAKQDHMVNGKKLLPILSTFLK</sequence>
<dbReference type="InterPro" id="IPR050471">
    <property type="entry name" value="AB_hydrolase"/>
</dbReference>
<dbReference type="PANTHER" id="PTHR43433:SF5">
    <property type="entry name" value="AB HYDROLASE-1 DOMAIN-CONTAINING PROTEIN"/>
    <property type="match status" value="1"/>
</dbReference>
<evidence type="ECO:0000313" key="3">
    <source>
        <dbReference type="EMBL" id="MFC7320026.1"/>
    </source>
</evidence>
<dbReference type="RefSeq" id="WP_289217047.1">
    <property type="nucleotide sequence ID" value="NZ_JAPVRC010000011.1"/>
</dbReference>
<dbReference type="InterPro" id="IPR000073">
    <property type="entry name" value="AB_hydrolase_1"/>
</dbReference>
<accession>A0ABW2K216</accession>
<dbReference type="SUPFAM" id="SSF53474">
    <property type="entry name" value="alpha/beta-Hydrolases"/>
    <property type="match status" value="1"/>
</dbReference>
<dbReference type="EMBL" id="JBHTBY010000002">
    <property type="protein sequence ID" value="MFC7320026.1"/>
    <property type="molecule type" value="Genomic_DNA"/>
</dbReference>
<dbReference type="PANTHER" id="PTHR43433">
    <property type="entry name" value="HYDROLASE, ALPHA/BETA FOLD FAMILY PROTEIN"/>
    <property type="match status" value="1"/>
</dbReference>
<keyword evidence="1" id="KW-0175">Coiled coil</keyword>
<protein>
    <submittedName>
        <fullName evidence="3">Alpha/beta fold hydrolase</fullName>
    </submittedName>
</protein>
<comment type="caution">
    <text evidence="3">The sequence shown here is derived from an EMBL/GenBank/DDBJ whole genome shotgun (WGS) entry which is preliminary data.</text>
</comment>
<dbReference type="Pfam" id="PF12697">
    <property type="entry name" value="Abhydrolase_6"/>
    <property type="match status" value="1"/>
</dbReference>
<dbReference type="PROSITE" id="PS51257">
    <property type="entry name" value="PROKAR_LIPOPROTEIN"/>
    <property type="match status" value="1"/>
</dbReference>
<feature type="domain" description="AB hydrolase-1" evidence="2">
    <location>
        <begin position="43"/>
        <end position="246"/>
    </location>
</feature>